<dbReference type="AlphaFoldDB" id="G5IEC2"/>
<feature type="domain" description="Lantibiotic biosynthesis protein dehydration" evidence="1">
    <location>
        <begin position="256"/>
        <end position="393"/>
    </location>
</feature>
<keyword evidence="3" id="KW-1185">Reference proteome</keyword>
<dbReference type="Proteomes" id="UP000005384">
    <property type="component" value="Unassembled WGS sequence"/>
</dbReference>
<organism evidence="2 3">
    <name type="scientific">Hungatella hathewayi WAL-18680</name>
    <dbReference type="NCBI Taxonomy" id="742737"/>
    <lineage>
        <taxon>Bacteria</taxon>
        <taxon>Bacillati</taxon>
        <taxon>Bacillota</taxon>
        <taxon>Clostridia</taxon>
        <taxon>Lachnospirales</taxon>
        <taxon>Lachnospiraceae</taxon>
        <taxon>Hungatella</taxon>
    </lineage>
</organism>
<dbReference type="InterPro" id="IPR025410">
    <property type="entry name" value="Lant_dehyd"/>
</dbReference>
<dbReference type="RefSeq" id="WP_006779830.1">
    <property type="nucleotide sequence ID" value="NZ_CP040506.1"/>
</dbReference>
<dbReference type="OrthoDB" id="9148343at2"/>
<accession>G5IEC2</accession>
<evidence type="ECO:0000259" key="1">
    <source>
        <dbReference type="Pfam" id="PF13575"/>
    </source>
</evidence>
<dbReference type="HOGENOM" id="CLU_445344_0_0_9"/>
<protein>
    <recommendedName>
        <fullName evidence="1">Lantibiotic biosynthesis protein dehydration domain-containing protein</fullName>
    </recommendedName>
</protein>
<dbReference type="Pfam" id="PF13575">
    <property type="entry name" value="DUF4135"/>
    <property type="match status" value="1"/>
</dbReference>
<evidence type="ECO:0000313" key="3">
    <source>
        <dbReference type="Proteomes" id="UP000005384"/>
    </source>
</evidence>
<name>G5IEC2_9FIRM</name>
<proteinExistence type="predicted"/>
<evidence type="ECO:0000313" key="2">
    <source>
        <dbReference type="EMBL" id="EHI60177.1"/>
    </source>
</evidence>
<dbReference type="PATRIC" id="fig|742737.3.peg.1876"/>
<reference evidence="2 3" key="1">
    <citation type="submission" date="2011-08" db="EMBL/GenBank/DDBJ databases">
        <title>The Genome Sequence of Clostridium hathewayi WAL-18680.</title>
        <authorList>
            <consortium name="The Broad Institute Genome Sequencing Platform"/>
            <person name="Earl A."/>
            <person name="Ward D."/>
            <person name="Feldgarden M."/>
            <person name="Gevers D."/>
            <person name="Finegold S.M."/>
            <person name="Summanen P.H."/>
            <person name="Molitoris D.R."/>
            <person name="Song M."/>
            <person name="Daigneault M."/>
            <person name="Allen-Vercoe E."/>
            <person name="Young S.K."/>
            <person name="Zeng Q."/>
            <person name="Gargeya S."/>
            <person name="Fitzgerald M."/>
            <person name="Haas B."/>
            <person name="Abouelleil A."/>
            <person name="Alvarado L."/>
            <person name="Arachchi H.M."/>
            <person name="Berlin A."/>
            <person name="Brown A."/>
            <person name="Chapman S.B."/>
            <person name="Chen Z."/>
            <person name="Dunbar C."/>
            <person name="Freedman E."/>
            <person name="Gearin G."/>
            <person name="Gellesch M."/>
            <person name="Goldberg J."/>
            <person name="Griggs A."/>
            <person name="Gujja S."/>
            <person name="Heiman D."/>
            <person name="Howarth C."/>
            <person name="Larson L."/>
            <person name="Lui A."/>
            <person name="MacDonald P.J.P."/>
            <person name="Montmayeur A."/>
            <person name="Murphy C."/>
            <person name="Neiman D."/>
            <person name="Pearson M."/>
            <person name="Priest M."/>
            <person name="Roberts A."/>
            <person name="Saif S."/>
            <person name="Shea T."/>
            <person name="Shenoy N."/>
            <person name="Sisk P."/>
            <person name="Stolte C."/>
            <person name="Sykes S."/>
            <person name="Wortman J."/>
            <person name="Nusbaum C."/>
            <person name="Birren B."/>
        </authorList>
    </citation>
    <scope>NUCLEOTIDE SEQUENCE [LARGE SCALE GENOMIC DNA]</scope>
    <source>
        <strain evidence="2 3">WAL-18680</strain>
    </source>
</reference>
<sequence length="613" mass="69928">MYEQLISQNSRTKKYAAQNTKPSVNQVPYSSMIHLAIKSGPLVLQRIRPETVRDRAGDITATEKELSHLVRVITGIVSKSDDNTVGHAEQLIELFRQELNQYEEFLRQSNENNPNLEQIVLSKKNKKLQDMIYLYGTLELQGESLKSMERMLTDDGGLDFGGKITMSVSNVYSQLNKRNKDLFEIQFARLQTLTTPKGALEAVRNAGKNLTANRLLVNPGYGTYDEAKMPANVQNAFVNRLTLTTNLIARVKAEVGDDVIVTPTGSDPHFQGRQALFLEYPDGSKRVYKDRSLRVDDALTGNNGIFATINQYYGQPIELPVMEINPDTRTEEYVERTGTERENPVTKEDAWNFYYQLGMMQCAGTILSLVDIHADNVMFIPNGPIITDAECNFLDSVGTCIESGLYSVLSTAEIEGKPANSLFYIDTGGPEGIMSTEAHRLYTEKYLYFFNYHVFQDAYQCGFDNLLNTLWAREQEFLSDYAEKLRQVDWIRMLPLSTDEFASFINEFLFNPKHEKLLKTYTHKILMGIRNKHNYKFLRKANINRSAIHNVLERAGKEGTIPTVEFNMDDGCIYMDQTMIGTTNRTKESMIFDMKNRASGLIETTRQRGRRWD</sequence>
<gene>
    <name evidence="2" type="ORF">HMPREF9473_01849</name>
</gene>
<dbReference type="EMBL" id="ADLN01000033">
    <property type="protein sequence ID" value="EHI60177.1"/>
    <property type="molecule type" value="Genomic_DNA"/>
</dbReference>
<comment type="caution">
    <text evidence="2">The sequence shown here is derived from an EMBL/GenBank/DDBJ whole genome shotgun (WGS) entry which is preliminary data.</text>
</comment>